<dbReference type="GO" id="GO:0030170">
    <property type="term" value="F:pyridoxal phosphate binding"/>
    <property type="evidence" value="ECO:0007669"/>
    <property type="project" value="UniProtKB-ARBA"/>
</dbReference>
<gene>
    <name evidence="6" type="ORF">SAMN05892877_1088</name>
</gene>
<dbReference type="EMBL" id="OBQD01000008">
    <property type="protein sequence ID" value="SOC40810.1"/>
    <property type="molecule type" value="Genomic_DNA"/>
</dbReference>
<dbReference type="InterPro" id="IPR015421">
    <property type="entry name" value="PyrdxlP-dep_Trfase_major"/>
</dbReference>
<evidence type="ECO:0000256" key="2">
    <source>
        <dbReference type="ARBA" id="ARBA00037999"/>
    </source>
</evidence>
<dbReference type="Pfam" id="PF01041">
    <property type="entry name" value="DegT_DnrJ_EryC1"/>
    <property type="match status" value="1"/>
</dbReference>
<evidence type="ECO:0000256" key="1">
    <source>
        <dbReference type="ARBA" id="ARBA00022898"/>
    </source>
</evidence>
<comment type="similarity">
    <text evidence="2 5">Belongs to the DegT/DnrJ/EryC1 family.</text>
</comment>
<reference evidence="6 7" key="1">
    <citation type="submission" date="2017-08" db="EMBL/GenBank/DDBJ databases">
        <authorList>
            <person name="de Groot N.N."/>
        </authorList>
    </citation>
    <scope>NUCLEOTIDE SEQUENCE [LARGE SCALE GENOMIC DNA]</scope>
    <source>
        <strain evidence="6 7">JC85</strain>
    </source>
</reference>
<dbReference type="Gene3D" id="3.90.1150.10">
    <property type="entry name" value="Aspartate Aminotransferase, domain 1"/>
    <property type="match status" value="1"/>
</dbReference>
<dbReference type="PIRSF" id="PIRSF000390">
    <property type="entry name" value="PLP_StrS"/>
    <property type="match status" value="1"/>
</dbReference>
<dbReference type="RefSeq" id="WP_097140004.1">
    <property type="nucleotide sequence ID" value="NZ_OBQD01000008.1"/>
</dbReference>
<dbReference type="AlphaFoldDB" id="A0A285UG11"/>
<evidence type="ECO:0000256" key="3">
    <source>
        <dbReference type="PIRSR" id="PIRSR000390-1"/>
    </source>
</evidence>
<organism evidence="6 7">
    <name type="scientific">Rhizobium subbaraonis</name>
    <dbReference type="NCBI Taxonomy" id="908946"/>
    <lineage>
        <taxon>Bacteria</taxon>
        <taxon>Pseudomonadati</taxon>
        <taxon>Pseudomonadota</taxon>
        <taxon>Alphaproteobacteria</taxon>
        <taxon>Hyphomicrobiales</taxon>
        <taxon>Rhizobiaceae</taxon>
        <taxon>Rhizobium/Agrobacterium group</taxon>
        <taxon>Rhizobium</taxon>
    </lineage>
</organism>
<dbReference type="FunFam" id="3.40.640.10:FF:000089">
    <property type="entry name" value="Aminotransferase, DegT/DnrJ/EryC1/StrS family"/>
    <property type="match status" value="1"/>
</dbReference>
<protein>
    <submittedName>
        <fullName evidence="6">dTDP-4-amino-4,6-dideoxygalactose transaminase</fullName>
    </submittedName>
</protein>
<feature type="active site" description="Proton acceptor" evidence="3">
    <location>
        <position position="185"/>
    </location>
</feature>
<dbReference type="GO" id="GO:0008483">
    <property type="term" value="F:transaminase activity"/>
    <property type="evidence" value="ECO:0007669"/>
    <property type="project" value="TreeGrafter"/>
</dbReference>
<keyword evidence="7" id="KW-1185">Reference proteome</keyword>
<dbReference type="InterPro" id="IPR000653">
    <property type="entry name" value="DegT/StrS_aminotransferase"/>
</dbReference>
<dbReference type="PANTHER" id="PTHR30244">
    <property type="entry name" value="TRANSAMINASE"/>
    <property type="match status" value="1"/>
</dbReference>
<accession>A0A285UG11</accession>
<name>A0A285UG11_9HYPH</name>
<evidence type="ECO:0000256" key="5">
    <source>
        <dbReference type="RuleBase" id="RU004508"/>
    </source>
</evidence>
<dbReference type="Gene3D" id="3.40.640.10">
    <property type="entry name" value="Type I PLP-dependent aspartate aminotransferase-like (Major domain)"/>
    <property type="match status" value="1"/>
</dbReference>
<evidence type="ECO:0000313" key="7">
    <source>
        <dbReference type="Proteomes" id="UP000219167"/>
    </source>
</evidence>
<feature type="modified residue" description="N6-(pyridoxal phosphate)lysine" evidence="4">
    <location>
        <position position="185"/>
    </location>
</feature>
<dbReference type="OrthoDB" id="9768668at2"/>
<evidence type="ECO:0000256" key="4">
    <source>
        <dbReference type="PIRSR" id="PIRSR000390-2"/>
    </source>
</evidence>
<dbReference type="SUPFAM" id="SSF53383">
    <property type="entry name" value="PLP-dependent transferases"/>
    <property type="match status" value="1"/>
</dbReference>
<evidence type="ECO:0000313" key="6">
    <source>
        <dbReference type="EMBL" id="SOC40810.1"/>
    </source>
</evidence>
<dbReference type="InterPro" id="IPR015422">
    <property type="entry name" value="PyrdxlP-dep_Trfase_small"/>
</dbReference>
<sequence length="368" mass="39771">MIPFLDLKAQYASIKEEIDAAVLGVLASAQYVLGDEVAAFEREFAEYCGAKHAIAVNTGTSALHLALLAAGVGPGDEVITVPFTFVATASAICYTGARPVFVDVEPVTLTMDPTALEAAITPKTKAIVPVHLYGQMAEMDEIAAVAARYGLPVIEDACQAHGAEYKGRRAGSLGVSGCFSFYPGKNLGACGEGGIVVTGNDEHAARIRMLRDWGQEQRYHHVLKGFNYRMDGIQGAILRVKLRHLENWIAMRRAHAARYTAMLADSRDIRRPSEIAGRRHVYHVYAVRTDDRAALQDRLQANGIQFGQHYPIPVHLQAAHADLGYGPGDFPVSEAAAREGLSLPIYPEMTVRQVESVVAAVRASAYVG</sequence>
<dbReference type="PANTHER" id="PTHR30244:SF36">
    <property type="entry name" value="3-OXO-GLUCOSE-6-PHOSPHATE:GLUTAMATE AMINOTRANSFERASE"/>
    <property type="match status" value="1"/>
</dbReference>
<proteinExistence type="inferred from homology"/>
<keyword evidence="1 4" id="KW-0663">Pyridoxal phosphate</keyword>
<dbReference type="Proteomes" id="UP000219167">
    <property type="component" value="Unassembled WGS sequence"/>
</dbReference>
<dbReference type="GO" id="GO:0000271">
    <property type="term" value="P:polysaccharide biosynthetic process"/>
    <property type="evidence" value="ECO:0007669"/>
    <property type="project" value="TreeGrafter"/>
</dbReference>
<dbReference type="CDD" id="cd00616">
    <property type="entry name" value="AHBA_syn"/>
    <property type="match status" value="1"/>
</dbReference>
<dbReference type="InterPro" id="IPR015424">
    <property type="entry name" value="PyrdxlP-dep_Trfase"/>
</dbReference>